<keyword evidence="1" id="KW-0812">Transmembrane</keyword>
<feature type="transmembrane region" description="Helical" evidence="1">
    <location>
        <begin position="137"/>
        <end position="159"/>
    </location>
</feature>
<evidence type="ECO:0000313" key="2">
    <source>
        <dbReference type="EMBL" id="GEC17039.1"/>
    </source>
</evidence>
<gene>
    <name evidence="2" type="ORF">NWI01_29310</name>
</gene>
<accession>A0A4Y3WGU3</accession>
<reference evidence="2 3" key="1">
    <citation type="submission" date="2019-06" db="EMBL/GenBank/DDBJ databases">
        <title>Whole genome shotgun sequence of Nitrobacter winogradskyi NBRC 14297.</title>
        <authorList>
            <person name="Hosoyama A."/>
            <person name="Uohara A."/>
            <person name="Ohji S."/>
            <person name="Ichikawa N."/>
        </authorList>
    </citation>
    <scope>NUCLEOTIDE SEQUENCE [LARGE SCALE GENOMIC DNA]</scope>
    <source>
        <strain evidence="2 3">NBRC 14297</strain>
    </source>
</reference>
<name>A0A4Y3WGU3_NITWI</name>
<feature type="transmembrane region" description="Helical" evidence="1">
    <location>
        <begin position="15"/>
        <end position="39"/>
    </location>
</feature>
<proteinExistence type="predicted"/>
<keyword evidence="1" id="KW-1133">Transmembrane helix</keyword>
<sequence>MTGFRVIAQTVRAHWGILTLTSAGLIVAYYVAQIAVLYFRLGHLPNYVTAYDYPANVAQIIRSTPAMSDMIPIILNEWILEIGYMDYNYGHGIAQWTMGILPSKLLMIAIVSALISLNALLWRTTRHSCSHLERRSLVGAAGLGAVMAGLVNISLSWVVCCGTPAWIVGLALLGLDIGLAFTLEPFGVWIASVGFAFLAMSTLRLASHNLTVQSTARRTSLLPEIA</sequence>
<feature type="transmembrane region" description="Helical" evidence="1">
    <location>
        <begin position="165"/>
        <end position="198"/>
    </location>
</feature>
<dbReference type="Proteomes" id="UP000318825">
    <property type="component" value="Unassembled WGS sequence"/>
</dbReference>
<protein>
    <submittedName>
        <fullName evidence="2">Uncharacterized protein</fullName>
    </submittedName>
</protein>
<dbReference type="AlphaFoldDB" id="A0A4Y3WGU3"/>
<comment type="caution">
    <text evidence="2">The sequence shown here is derived from an EMBL/GenBank/DDBJ whole genome shotgun (WGS) entry which is preliminary data.</text>
</comment>
<dbReference type="EMBL" id="BJNF01000087">
    <property type="protein sequence ID" value="GEC17039.1"/>
    <property type="molecule type" value="Genomic_DNA"/>
</dbReference>
<evidence type="ECO:0000313" key="3">
    <source>
        <dbReference type="Proteomes" id="UP000318825"/>
    </source>
</evidence>
<evidence type="ECO:0000256" key="1">
    <source>
        <dbReference type="SAM" id="Phobius"/>
    </source>
</evidence>
<dbReference type="OrthoDB" id="7839278at2"/>
<dbReference type="RefSeq" id="WP_141384807.1">
    <property type="nucleotide sequence ID" value="NZ_BJNF01000087.1"/>
</dbReference>
<organism evidence="2 3">
    <name type="scientific">Nitrobacter winogradskyi</name>
    <name type="common">Nitrobacter agilis</name>
    <dbReference type="NCBI Taxonomy" id="913"/>
    <lineage>
        <taxon>Bacteria</taxon>
        <taxon>Pseudomonadati</taxon>
        <taxon>Pseudomonadota</taxon>
        <taxon>Alphaproteobacteria</taxon>
        <taxon>Hyphomicrobiales</taxon>
        <taxon>Nitrobacteraceae</taxon>
        <taxon>Nitrobacter</taxon>
    </lineage>
</organism>
<keyword evidence="1" id="KW-0472">Membrane</keyword>